<feature type="transmembrane region" description="Helical" evidence="1">
    <location>
        <begin position="133"/>
        <end position="152"/>
    </location>
</feature>
<evidence type="ECO:0000313" key="2">
    <source>
        <dbReference type="EMBL" id="SFR34362.1"/>
    </source>
</evidence>
<organism evidence="2 3">
    <name type="scientific">Halogeometricum rufum</name>
    <dbReference type="NCBI Taxonomy" id="553469"/>
    <lineage>
        <taxon>Archaea</taxon>
        <taxon>Methanobacteriati</taxon>
        <taxon>Methanobacteriota</taxon>
        <taxon>Stenosarchaea group</taxon>
        <taxon>Halobacteria</taxon>
        <taxon>Halobacteriales</taxon>
        <taxon>Haloferacaceae</taxon>
        <taxon>Halogeometricum</taxon>
    </lineage>
</organism>
<keyword evidence="1" id="KW-1133">Transmembrane helix</keyword>
<gene>
    <name evidence="2" type="ORF">SAMN04487947_0151</name>
</gene>
<proteinExistence type="predicted"/>
<dbReference type="EMBL" id="FOYT01000001">
    <property type="protein sequence ID" value="SFR34362.1"/>
    <property type="molecule type" value="Genomic_DNA"/>
</dbReference>
<dbReference type="STRING" id="553469.SAMN04487947_0151"/>
<sequence length="156" mass="17087">MTETTYRDDGSAGTTTDSQRRLRPIRLAAAAAAWVGLVVVALLNATFREVVLAPAVGDYAGHVLSTVSLLAALAVVAYLYFDRYAGHSARELVAIGLLWATLTVLFEFGFGHYVMGTPWSVLLADYNLLAGRVWVFVPIAMATYPFLFGRLFERRP</sequence>
<name>A0A1I6FWM4_9EURY</name>
<feature type="transmembrane region" description="Helical" evidence="1">
    <location>
        <begin position="92"/>
        <end position="113"/>
    </location>
</feature>
<keyword evidence="1" id="KW-0472">Membrane</keyword>
<evidence type="ECO:0000256" key="1">
    <source>
        <dbReference type="SAM" id="Phobius"/>
    </source>
</evidence>
<dbReference type="AlphaFoldDB" id="A0A1I6FWM4"/>
<keyword evidence="1" id="KW-0812">Transmembrane</keyword>
<reference evidence="3" key="1">
    <citation type="submission" date="2016-10" db="EMBL/GenBank/DDBJ databases">
        <authorList>
            <person name="Varghese N."/>
            <person name="Submissions S."/>
        </authorList>
    </citation>
    <scope>NUCLEOTIDE SEQUENCE [LARGE SCALE GENOMIC DNA]</scope>
    <source>
        <strain evidence="3">CGMCC 1.7736</strain>
    </source>
</reference>
<accession>A0A1I6FWM4</accession>
<evidence type="ECO:0000313" key="3">
    <source>
        <dbReference type="Proteomes" id="UP000198531"/>
    </source>
</evidence>
<feature type="transmembrane region" description="Helical" evidence="1">
    <location>
        <begin position="27"/>
        <end position="47"/>
    </location>
</feature>
<dbReference type="Proteomes" id="UP000198531">
    <property type="component" value="Unassembled WGS sequence"/>
</dbReference>
<protein>
    <submittedName>
        <fullName evidence="2">Uncharacterized protein</fullName>
    </submittedName>
</protein>
<feature type="transmembrane region" description="Helical" evidence="1">
    <location>
        <begin position="59"/>
        <end position="80"/>
    </location>
</feature>
<keyword evidence="3" id="KW-1185">Reference proteome</keyword>